<dbReference type="Pfam" id="PF00440">
    <property type="entry name" value="TetR_N"/>
    <property type="match status" value="1"/>
</dbReference>
<keyword evidence="1" id="KW-0805">Transcription regulation</keyword>
<dbReference type="SUPFAM" id="SSF48498">
    <property type="entry name" value="Tetracyclin repressor-like, C-terminal domain"/>
    <property type="match status" value="1"/>
</dbReference>
<dbReference type="EMBL" id="NVUS01000019">
    <property type="protein sequence ID" value="PCI98782.1"/>
    <property type="molecule type" value="Genomic_DNA"/>
</dbReference>
<evidence type="ECO:0000256" key="4">
    <source>
        <dbReference type="PROSITE-ProRule" id="PRU00335"/>
    </source>
</evidence>
<dbReference type="InterPro" id="IPR009057">
    <property type="entry name" value="Homeodomain-like_sf"/>
</dbReference>
<sequence length="189" mass="20433">MSYHKGDVKQNAVNIAFAIVQAEGGKKLTMRHLADEIGISHTALYRHYKNKDAVLLQVATKGFTQLMLQMAEGLKAQDKDSAAQLSDAALAYIEFALEHAEIYRLMSGDFAQNSSANVELSGLSSQMFEILKMIILKGQAEGVFKGDDAESAGFALWSLLHGYVELTLRGGARDDAEAAVGLLISALIV</sequence>
<dbReference type="GO" id="GO:0000976">
    <property type="term" value="F:transcription cis-regulatory region binding"/>
    <property type="evidence" value="ECO:0007669"/>
    <property type="project" value="TreeGrafter"/>
</dbReference>
<protein>
    <recommendedName>
        <fullName evidence="5">HTH tetR-type domain-containing protein</fullName>
    </recommendedName>
</protein>
<dbReference type="PANTHER" id="PTHR30055:SF212">
    <property type="entry name" value="TETR-FAMILY FAMILY TRANSCRIPTIONAL REGULATOR"/>
    <property type="match status" value="1"/>
</dbReference>
<dbReference type="InterPro" id="IPR036271">
    <property type="entry name" value="Tet_transcr_reg_TetR-rel_C_sf"/>
</dbReference>
<gene>
    <name evidence="6" type="ORF">COB13_13015</name>
</gene>
<evidence type="ECO:0000313" key="6">
    <source>
        <dbReference type="EMBL" id="PCI98782.1"/>
    </source>
</evidence>
<dbReference type="SUPFAM" id="SSF46689">
    <property type="entry name" value="Homeodomain-like"/>
    <property type="match status" value="1"/>
</dbReference>
<keyword evidence="2 4" id="KW-0238">DNA-binding</keyword>
<reference key="1">
    <citation type="submission" date="2017-08" db="EMBL/GenBank/DDBJ databases">
        <title>A dynamic microbial community with high functional redundancy inhabits the cold, oxic subseafloor aquifer.</title>
        <authorList>
            <person name="Tully B.J."/>
            <person name="Wheat C.G."/>
            <person name="Glazer B.T."/>
            <person name="Huber J.A."/>
        </authorList>
    </citation>
    <scope>NUCLEOTIDE SEQUENCE [LARGE SCALE GENOMIC DNA]</scope>
</reference>
<evidence type="ECO:0000256" key="1">
    <source>
        <dbReference type="ARBA" id="ARBA00023015"/>
    </source>
</evidence>
<proteinExistence type="predicted"/>
<dbReference type="Pfam" id="PF13305">
    <property type="entry name" value="TetR_C_33"/>
    <property type="match status" value="1"/>
</dbReference>
<dbReference type="InterPro" id="IPR001647">
    <property type="entry name" value="HTH_TetR"/>
</dbReference>
<dbReference type="Gene3D" id="1.10.357.10">
    <property type="entry name" value="Tetracycline Repressor, domain 2"/>
    <property type="match status" value="1"/>
</dbReference>
<reference evidence="6" key="2">
    <citation type="journal article" date="2018" name="ISME J.">
        <title>A dynamic microbial community with high functional redundancy inhabits the cold, oxic subseafloor aquifer.</title>
        <authorList>
            <person name="Tully B.J."/>
            <person name="Wheat C.G."/>
            <person name="Glazer B.T."/>
            <person name="Huber J.A."/>
        </authorList>
    </citation>
    <scope>NUCLEOTIDE SEQUENCE</scope>
    <source>
        <strain evidence="6">NORP83</strain>
    </source>
</reference>
<comment type="caution">
    <text evidence="6">The sequence shown here is derived from an EMBL/GenBank/DDBJ whole genome shotgun (WGS) entry which is preliminary data.</text>
</comment>
<dbReference type="InterPro" id="IPR050109">
    <property type="entry name" value="HTH-type_TetR-like_transc_reg"/>
</dbReference>
<organism evidence="6">
    <name type="scientific">OCS116 cluster bacterium</name>
    <dbReference type="NCBI Taxonomy" id="2030921"/>
    <lineage>
        <taxon>Bacteria</taxon>
        <taxon>Pseudomonadati</taxon>
        <taxon>Pseudomonadota</taxon>
        <taxon>Alphaproteobacteria</taxon>
        <taxon>OCS116 cluster</taxon>
    </lineage>
</organism>
<evidence type="ECO:0000256" key="3">
    <source>
        <dbReference type="ARBA" id="ARBA00023163"/>
    </source>
</evidence>
<dbReference type="AlphaFoldDB" id="A0A2A4YVE4"/>
<evidence type="ECO:0000256" key="2">
    <source>
        <dbReference type="ARBA" id="ARBA00023125"/>
    </source>
</evidence>
<dbReference type="PROSITE" id="PS50977">
    <property type="entry name" value="HTH_TETR_2"/>
    <property type="match status" value="1"/>
</dbReference>
<dbReference type="GO" id="GO:0003700">
    <property type="term" value="F:DNA-binding transcription factor activity"/>
    <property type="evidence" value="ECO:0007669"/>
    <property type="project" value="TreeGrafter"/>
</dbReference>
<keyword evidence="3" id="KW-0804">Transcription</keyword>
<evidence type="ECO:0000259" key="5">
    <source>
        <dbReference type="PROSITE" id="PS50977"/>
    </source>
</evidence>
<feature type="DNA-binding region" description="H-T-H motif" evidence="4">
    <location>
        <begin position="29"/>
        <end position="48"/>
    </location>
</feature>
<dbReference type="InterPro" id="IPR025996">
    <property type="entry name" value="MT1864/Rv1816-like_C"/>
</dbReference>
<feature type="domain" description="HTH tetR-type" evidence="5">
    <location>
        <begin position="6"/>
        <end position="66"/>
    </location>
</feature>
<dbReference type="PANTHER" id="PTHR30055">
    <property type="entry name" value="HTH-TYPE TRANSCRIPTIONAL REGULATOR RUTR"/>
    <property type="match status" value="1"/>
</dbReference>
<name>A0A2A4YVE4_9PROT</name>
<accession>A0A2A4YVE4</accession>